<dbReference type="OrthoDB" id="629407at2759"/>
<dbReference type="Pfam" id="PF08264">
    <property type="entry name" value="Anticodon_1"/>
    <property type="match status" value="1"/>
</dbReference>
<dbReference type="InterPro" id="IPR009080">
    <property type="entry name" value="tRNAsynth_Ia_anticodon-bd"/>
</dbReference>
<feature type="coiled-coil region" evidence="10">
    <location>
        <begin position="870"/>
        <end position="897"/>
    </location>
</feature>
<dbReference type="NCBIfam" id="TIGR00422">
    <property type="entry name" value="valS"/>
    <property type="match status" value="1"/>
</dbReference>
<keyword evidence="4 9" id="KW-0547">Nucleotide-binding</keyword>
<dbReference type="GO" id="GO:0002161">
    <property type="term" value="F:aminoacyl-tRNA deacylase activity"/>
    <property type="evidence" value="ECO:0007669"/>
    <property type="project" value="InterPro"/>
</dbReference>
<keyword evidence="10" id="KW-0175">Coiled coil</keyword>
<name>A0A9P1IVC1_9PELO</name>
<evidence type="ECO:0000256" key="9">
    <source>
        <dbReference type="RuleBase" id="RU363035"/>
    </source>
</evidence>
<keyword evidence="5 9" id="KW-0067">ATP-binding</keyword>
<keyword evidence="7 9" id="KW-0030">Aminoacyl-tRNA synthetase</keyword>
<dbReference type="EMBL" id="CANHGI010000005">
    <property type="protein sequence ID" value="CAI5450862.1"/>
    <property type="molecule type" value="Genomic_DNA"/>
</dbReference>
<feature type="domain" description="Methionyl/Valyl/Leucyl/Isoleucyl-tRNA synthetase anticodon-binding" evidence="12">
    <location>
        <begin position="654"/>
        <end position="798"/>
    </location>
</feature>
<dbReference type="PRINTS" id="PR00986">
    <property type="entry name" value="TRNASYNTHVAL"/>
</dbReference>
<dbReference type="InterPro" id="IPR002303">
    <property type="entry name" value="Valyl-tRNA_ligase"/>
</dbReference>
<dbReference type="EC" id="6.1.1.9" evidence="2"/>
<dbReference type="GO" id="GO:0004832">
    <property type="term" value="F:valine-tRNA ligase activity"/>
    <property type="evidence" value="ECO:0007669"/>
    <property type="project" value="UniProtKB-EC"/>
</dbReference>
<dbReference type="GO" id="GO:0005524">
    <property type="term" value="F:ATP binding"/>
    <property type="evidence" value="ECO:0007669"/>
    <property type="project" value="UniProtKB-KW"/>
</dbReference>
<dbReference type="GO" id="GO:0006438">
    <property type="term" value="P:valyl-tRNA aminoacylation"/>
    <property type="evidence" value="ECO:0007669"/>
    <property type="project" value="InterPro"/>
</dbReference>
<proteinExistence type="inferred from homology"/>
<dbReference type="Gene3D" id="3.40.50.620">
    <property type="entry name" value="HUPs"/>
    <property type="match status" value="2"/>
</dbReference>
<dbReference type="Gene3D" id="1.10.730.10">
    <property type="entry name" value="Isoleucyl-tRNA Synthetase, Domain 1"/>
    <property type="match status" value="1"/>
</dbReference>
<dbReference type="Gene3D" id="3.90.740.10">
    <property type="entry name" value="Valyl/Leucyl/Isoleucyl-tRNA synthetase, editing domain"/>
    <property type="match status" value="1"/>
</dbReference>
<evidence type="ECO:0000259" key="11">
    <source>
        <dbReference type="Pfam" id="PF00133"/>
    </source>
</evidence>
<evidence type="ECO:0000256" key="2">
    <source>
        <dbReference type="ARBA" id="ARBA00013169"/>
    </source>
</evidence>
<sequence>MIIISRNGIRRPRRCFYSTASSSTSSFNIDEVTRNYEERTNFASENYRKRGTFYRMILPPPNVTGKLHLGHALTGNIAEWIPGFDHAGIATQAVVEKMLEKSGKSRKSMSRAEFLRECEVWSDKCSSEIQRQLSRMGASLNWNNKYYTLDTEFSKFVEKTFCRLYKEELIYRGERIVHWCPKLGSTLSSQEVDKIDIPENGIIQIGNRKISAGKMHNVKYYIDGSEEYIIVGTTRPETIFADIAIAVHPNDPRYNNIIGKSVINRLIPNRKLLIIADEAVLMNKGTGAVKITPYHDPLDFEIYQRHESNFENSSIIECIDKDGKMKNTGIFDGLDRFEGREKTIEQLKLLESYSGIDETFKSSHVNICSRTGDIIEPRLMEQWFMDVKDMYQRSKEAIETGKIKIFPEYQSHRLIDWFENQEPWCLSRQLLWGHRIPAYYKNLEGKWIVAENIENEKDLVQDEDVLDTWFSSSLVPLIKNNSPQQNPSLQLMETGWDISGFWVSRMIGMSLKLTNDVPFSQVVLHGLVRDSEGRKMSKSLGNVIDPLDILDGIKLEDMIKRLKESALGKKEIELAIADTEKRFPEGIRKCGPDALRFALLKYDILSSDIPLDISNVALEGLKFCNKLWNLAAYYEQLSSKCEVIKDVDSDKLIDEWIMSRLSSTITQVDENMKNYSLHLALSTLHQFINSDICDIYLETTKRALWSNDLNRIAEARSSLQRVLQPTLVQLSAFMPFVTEYLYERIFAREKGSINFDVVKPSLFIFHRNPELEKVMHLVTALSAATRSLRQKLELSPKLVFRGVLELTGNQDFSVSDIKMLAKDVTPVSGLEVTEIVGSFEKDREYIACPVPGHNCVLWLKIEESSRNAFLESLDKQLEKTKQRKNQFLAKMESYQAIIDNPNTKPSNVQKSRRKLEEFSKSCGKCSRRNR</sequence>
<accession>A0A9P1IVC1</accession>
<protein>
    <recommendedName>
        <fullName evidence="2">valine--tRNA ligase</fullName>
        <ecNumber evidence="2">6.1.1.9</ecNumber>
    </recommendedName>
    <alternativeName>
        <fullName evidence="8">Valyl-tRNA synthetase</fullName>
    </alternativeName>
</protein>
<evidence type="ECO:0000256" key="8">
    <source>
        <dbReference type="ARBA" id="ARBA00029936"/>
    </source>
</evidence>
<dbReference type="NCBIfam" id="NF004349">
    <property type="entry name" value="PRK05729.1"/>
    <property type="match status" value="1"/>
</dbReference>
<evidence type="ECO:0000256" key="4">
    <source>
        <dbReference type="ARBA" id="ARBA00022741"/>
    </source>
</evidence>
<dbReference type="InterPro" id="IPR014729">
    <property type="entry name" value="Rossmann-like_a/b/a_fold"/>
</dbReference>
<evidence type="ECO:0000256" key="6">
    <source>
        <dbReference type="ARBA" id="ARBA00022917"/>
    </source>
</evidence>
<evidence type="ECO:0000256" key="3">
    <source>
        <dbReference type="ARBA" id="ARBA00022598"/>
    </source>
</evidence>
<organism evidence="13 14">
    <name type="scientific">Caenorhabditis angaria</name>
    <dbReference type="NCBI Taxonomy" id="860376"/>
    <lineage>
        <taxon>Eukaryota</taxon>
        <taxon>Metazoa</taxon>
        <taxon>Ecdysozoa</taxon>
        <taxon>Nematoda</taxon>
        <taxon>Chromadorea</taxon>
        <taxon>Rhabditida</taxon>
        <taxon>Rhabditina</taxon>
        <taxon>Rhabditomorpha</taxon>
        <taxon>Rhabditoidea</taxon>
        <taxon>Rhabditidae</taxon>
        <taxon>Peloderinae</taxon>
        <taxon>Caenorhabditis</taxon>
    </lineage>
</organism>
<dbReference type="SUPFAM" id="SSF47323">
    <property type="entry name" value="Anticodon-binding domain of a subclass of class I aminoacyl-tRNA synthetases"/>
    <property type="match status" value="1"/>
</dbReference>
<evidence type="ECO:0000313" key="13">
    <source>
        <dbReference type="EMBL" id="CAI5450862.1"/>
    </source>
</evidence>
<dbReference type="InterPro" id="IPR009008">
    <property type="entry name" value="Val/Leu/Ile-tRNA-synth_edit"/>
</dbReference>
<dbReference type="CDD" id="cd07962">
    <property type="entry name" value="Anticodon_Ia_Val"/>
    <property type="match status" value="1"/>
</dbReference>
<reference evidence="13" key="1">
    <citation type="submission" date="2022-11" db="EMBL/GenBank/DDBJ databases">
        <authorList>
            <person name="Kikuchi T."/>
        </authorList>
    </citation>
    <scope>NUCLEOTIDE SEQUENCE</scope>
    <source>
        <strain evidence="13">PS1010</strain>
    </source>
</reference>
<dbReference type="Pfam" id="PF00133">
    <property type="entry name" value="tRNA-synt_1"/>
    <property type="match status" value="1"/>
</dbReference>
<comment type="similarity">
    <text evidence="1 9">Belongs to the class-I aminoacyl-tRNA synthetase family.</text>
</comment>
<evidence type="ECO:0000313" key="14">
    <source>
        <dbReference type="Proteomes" id="UP001152747"/>
    </source>
</evidence>
<keyword evidence="14" id="KW-1185">Reference proteome</keyword>
<dbReference type="GO" id="GO:0005829">
    <property type="term" value="C:cytosol"/>
    <property type="evidence" value="ECO:0007669"/>
    <property type="project" value="TreeGrafter"/>
</dbReference>
<evidence type="ECO:0000256" key="1">
    <source>
        <dbReference type="ARBA" id="ARBA00005594"/>
    </source>
</evidence>
<dbReference type="PROSITE" id="PS00178">
    <property type="entry name" value="AA_TRNA_LIGASE_I"/>
    <property type="match status" value="1"/>
</dbReference>
<dbReference type="InterPro" id="IPR013155">
    <property type="entry name" value="M/V/L/I-tRNA-synth_anticd-bd"/>
</dbReference>
<dbReference type="SUPFAM" id="SSF52374">
    <property type="entry name" value="Nucleotidylyl transferase"/>
    <property type="match status" value="1"/>
</dbReference>
<dbReference type="AlphaFoldDB" id="A0A9P1IVC1"/>
<dbReference type="SUPFAM" id="SSF50677">
    <property type="entry name" value="ValRS/IleRS/LeuRS editing domain"/>
    <property type="match status" value="1"/>
</dbReference>
<feature type="domain" description="Aminoacyl-tRNA synthetase class Ia" evidence="11">
    <location>
        <begin position="37"/>
        <end position="607"/>
    </location>
</feature>
<keyword evidence="6 9" id="KW-0648">Protein biosynthesis</keyword>
<dbReference type="PANTHER" id="PTHR11946:SF111">
    <property type="entry name" value="VALINE--TRNA LIGASE"/>
    <property type="match status" value="1"/>
</dbReference>
<dbReference type="InterPro" id="IPR001412">
    <property type="entry name" value="aa-tRNA-synth_I_CS"/>
</dbReference>
<comment type="caution">
    <text evidence="13">The sequence shown here is derived from an EMBL/GenBank/DDBJ whole genome shotgun (WGS) entry which is preliminary data.</text>
</comment>
<keyword evidence="3 9" id="KW-0436">Ligase</keyword>
<dbReference type="Proteomes" id="UP001152747">
    <property type="component" value="Unassembled WGS sequence"/>
</dbReference>
<evidence type="ECO:0000256" key="5">
    <source>
        <dbReference type="ARBA" id="ARBA00022840"/>
    </source>
</evidence>
<evidence type="ECO:0000256" key="10">
    <source>
        <dbReference type="SAM" id="Coils"/>
    </source>
</evidence>
<evidence type="ECO:0000256" key="7">
    <source>
        <dbReference type="ARBA" id="ARBA00023146"/>
    </source>
</evidence>
<evidence type="ECO:0000259" key="12">
    <source>
        <dbReference type="Pfam" id="PF08264"/>
    </source>
</evidence>
<dbReference type="InterPro" id="IPR033705">
    <property type="entry name" value="Anticodon_Ia_Val"/>
</dbReference>
<dbReference type="PANTHER" id="PTHR11946">
    <property type="entry name" value="VALYL-TRNA SYNTHETASES"/>
    <property type="match status" value="1"/>
</dbReference>
<dbReference type="InterPro" id="IPR002300">
    <property type="entry name" value="aa-tRNA-synth_Ia"/>
</dbReference>
<gene>
    <name evidence="13" type="ORF">CAMP_LOCUS13499</name>
</gene>